<feature type="domain" description="Right handed beta helix" evidence="1">
    <location>
        <begin position="327"/>
        <end position="454"/>
    </location>
</feature>
<dbReference type="InterPro" id="IPR039448">
    <property type="entry name" value="Beta_helix"/>
</dbReference>
<proteinExistence type="predicted"/>
<dbReference type="InterPro" id="IPR012334">
    <property type="entry name" value="Pectin_lyas_fold"/>
</dbReference>
<gene>
    <name evidence="2" type="ORF">LCGC14_2043200</name>
</gene>
<dbReference type="InterPro" id="IPR011050">
    <property type="entry name" value="Pectin_lyase_fold/virulence"/>
</dbReference>
<accession>A0A0F9ER41</accession>
<name>A0A0F9ER41_9ZZZZ</name>
<feature type="non-terminal residue" evidence="2">
    <location>
        <position position="1"/>
    </location>
</feature>
<comment type="caution">
    <text evidence="2">The sequence shown here is derived from an EMBL/GenBank/DDBJ whole genome shotgun (WGS) entry which is preliminary data.</text>
</comment>
<organism evidence="2">
    <name type="scientific">marine sediment metagenome</name>
    <dbReference type="NCBI Taxonomy" id="412755"/>
    <lineage>
        <taxon>unclassified sequences</taxon>
        <taxon>metagenomes</taxon>
        <taxon>ecological metagenomes</taxon>
    </lineage>
</organism>
<protein>
    <recommendedName>
        <fullName evidence="1">Right handed beta helix domain-containing protein</fullName>
    </recommendedName>
</protein>
<dbReference type="EMBL" id="LAZR01023992">
    <property type="protein sequence ID" value="KKL76608.1"/>
    <property type="molecule type" value="Genomic_DNA"/>
</dbReference>
<dbReference type="SUPFAM" id="SSF51126">
    <property type="entry name" value="Pectin lyase-like"/>
    <property type="match status" value="1"/>
</dbReference>
<dbReference type="AlphaFoldDB" id="A0A0F9ER41"/>
<sequence length="581" mass="63876">AVTFEEHQGRISQALKERFPLDYEVREKEEAAELDATMERNTLAQRQYETAWRQYWENVRLEYERYTGYDADDRDWADVLAHVFPGLDLDAPDFPVQRPEPPVLETLPELQFADLAARLGKLLPKTEVHSGAGLYVVDASGTTLNATVTAISPYDSGLDETWVFLSTQDGDRVGHLFTFVTSGNSYPVVGQSDIVFKLRGDASGELVGDSVTVAPYSTIQSALDQFWTDQGSTLFTASQYVRIFAGTYDETVTPNAGLNPDEANGFLPFMEGDPTDDRDNIKIQPTTGNGIYINCDYMVVRHLRVYPQQNATIKAITTSTGCQGLLVSDCYLRTENVNGYCIFLRQGHHIDDCIVVSTTGHGIGGNTGHGMRISGCTITVARIAINGLVGNVVVERTVVSGADSGLMVTNYHKSIIELRDCTFYNCDDGLKFNAWSENDVRIINCIFKDCTDVIHLTASLWPEETATRFGPSFTLRNNCYHGYTNFANDGGVTKTHAEFIAFNRVDASGDLDGIDPLLLNPGAGDFSLQDGSPCVGRGVGAGVTKDVNGDVMDAFHPDIGAVRHKEPYVHRAAEMSMESER</sequence>
<dbReference type="Pfam" id="PF13229">
    <property type="entry name" value="Beta_helix"/>
    <property type="match status" value="1"/>
</dbReference>
<evidence type="ECO:0000259" key="1">
    <source>
        <dbReference type="Pfam" id="PF13229"/>
    </source>
</evidence>
<dbReference type="Gene3D" id="2.160.20.10">
    <property type="entry name" value="Single-stranded right-handed beta-helix, Pectin lyase-like"/>
    <property type="match status" value="1"/>
</dbReference>
<evidence type="ECO:0000313" key="2">
    <source>
        <dbReference type="EMBL" id="KKL76608.1"/>
    </source>
</evidence>
<reference evidence="2" key="1">
    <citation type="journal article" date="2015" name="Nature">
        <title>Complex archaea that bridge the gap between prokaryotes and eukaryotes.</title>
        <authorList>
            <person name="Spang A."/>
            <person name="Saw J.H."/>
            <person name="Jorgensen S.L."/>
            <person name="Zaremba-Niedzwiedzka K."/>
            <person name="Martijn J."/>
            <person name="Lind A.E."/>
            <person name="van Eijk R."/>
            <person name="Schleper C."/>
            <person name="Guy L."/>
            <person name="Ettema T.J."/>
        </authorList>
    </citation>
    <scope>NUCLEOTIDE SEQUENCE</scope>
</reference>